<evidence type="ECO:0000256" key="1">
    <source>
        <dbReference type="SAM" id="MobiDB-lite"/>
    </source>
</evidence>
<accession>A0A427XDM4</accession>
<dbReference type="Proteomes" id="UP000279236">
    <property type="component" value="Unassembled WGS sequence"/>
</dbReference>
<comment type="caution">
    <text evidence="2">The sequence shown here is derived from an EMBL/GenBank/DDBJ whole genome shotgun (WGS) entry which is preliminary data.</text>
</comment>
<proteinExistence type="predicted"/>
<dbReference type="EMBL" id="RSCE01000019">
    <property type="protein sequence ID" value="RSH76928.1"/>
    <property type="molecule type" value="Genomic_DNA"/>
</dbReference>
<dbReference type="GeneID" id="39588408"/>
<feature type="region of interest" description="Disordered" evidence="1">
    <location>
        <begin position="1"/>
        <end position="23"/>
    </location>
</feature>
<keyword evidence="3" id="KW-1185">Reference proteome</keyword>
<evidence type="ECO:0000313" key="3">
    <source>
        <dbReference type="Proteomes" id="UP000279236"/>
    </source>
</evidence>
<organism evidence="2 3">
    <name type="scientific">Apiotrichum porosum</name>
    <dbReference type="NCBI Taxonomy" id="105984"/>
    <lineage>
        <taxon>Eukaryota</taxon>
        <taxon>Fungi</taxon>
        <taxon>Dikarya</taxon>
        <taxon>Basidiomycota</taxon>
        <taxon>Agaricomycotina</taxon>
        <taxon>Tremellomycetes</taxon>
        <taxon>Trichosporonales</taxon>
        <taxon>Trichosporonaceae</taxon>
        <taxon>Apiotrichum</taxon>
    </lineage>
</organism>
<sequence length="58" mass="6233">MHPDALLTLTQPTCPSPFPPSWKDLGKSSSDLLLKDYPTQGTSLCGCPQHGKDSLFSS</sequence>
<dbReference type="RefSeq" id="XP_028472075.1">
    <property type="nucleotide sequence ID" value="XM_028619502.1"/>
</dbReference>
<evidence type="ECO:0000313" key="2">
    <source>
        <dbReference type="EMBL" id="RSH76928.1"/>
    </source>
</evidence>
<gene>
    <name evidence="2" type="ORF">EHS24_003865</name>
</gene>
<reference evidence="2 3" key="1">
    <citation type="submission" date="2018-11" db="EMBL/GenBank/DDBJ databases">
        <title>Genome sequence of Apiotrichum porosum DSM 27194.</title>
        <authorList>
            <person name="Aliyu H."/>
            <person name="Gorte O."/>
            <person name="Ochsenreither K."/>
        </authorList>
    </citation>
    <scope>NUCLEOTIDE SEQUENCE [LARGE SCALE GENOMIC DNA]</scope>
    <source>
        <strain evidence="2 3">DSM 27194</strain>
    </source>
</reference>
<dbReference type="AlphaFoldDB" id="A0A427XDM4"/>
<protein>
    <submittedName>
        <fullName evidence="2">Uncharacterized protein</fullName>
    </submittedName>
</protein>
<name>A0A427XDM4_9TREE</name>